<protein>
    <recommendedName>
        <fullName evidence="9">Thiamine-phosphate synthase</fullName>
        <shortName evidence="9">TP synthase</shortName>
        <shortName evidence="9">TPS</shortName>
        <ecNumber evidence="9">2.5.1.3</ecNumber>
    </recommendedName>
    <alternativeName>
        <fullName evidence="9">Thiamine-phosphate pyrophosphorylase</fullName>
        <shortName evidence="9">TMP pyrophosphorylase</shortName>
        <shortName evidence="9">TMP-PPase</shortName>
    </alternativeName>
</protein>
<keyword evidence="14" id="KW-1185">Reference proteome</keyword>
<feature type="binding site" evidence="9">
    <location>
        <begin position="205"/>
        <end position="206"/>
    </location>
    <ligand>
        <name>2-[(2R,5Z)-2-carboxy-4-methylthiazol-5(2H)-ylidene]ethyl phosphate</name>
        <dbReference type="ChEBI" id="CHEBI:62899"/>
    </ligand>
</feature>
<keyword evidence="3 9" id="KW-0479">Metal-binding</keyword>
<evidence type="ECO:0000256" key="6">
    <source>
        <dbReference type="ARBA" id="ARBA00047334"/>
    </source>
</evidence>
<dbReference type="PANTHER" id="PTHR20857:SF15">
    <property type="entry name" value="THIAMINE-PHOSPHATE SYNTHASE"/>
    <property type="match status" value="1"/>
</dbReference>
<proteinExistence type="inferred from homology"/>
<name>I3ZFM6_TERRK</name>
<evidence type="ECO:0000256" key="3">
    <source>
        <dbReference type="ARBA" id="ARBA00022723"/>
    </source>
</evidence>
<comment type="catalytic activity">
    <reaction evidence="8 9 10">
        <text>2-[(2R,5Z)-2-carboxy-4-methylthiazol-5(2H)-ylidene]ethyl phosphate + 4-amino-2-methyl-5-(diphosphooxymethyl)pyrimidine + 2 H(+) = thiamine phosphate + CO2 + diphosphate</text>
        <dbReference type="Rhea" id="RHEA:47844"/>
        <dbReference type="ChEBI" id="CHEBI:15378"/>
        <dbReference type="ChEBI" id="CHEBI:16526"/>
        <dbReference type="ChEBI" id="CHEBI:33019"/>
        <dbReference type="ChEBI" id="CHEBI:37575"/>
        <dbReference type="ChEBI" id="CHEBI:57841"/>
        <dbReference type="ChEBI" id="CHEBI:62899"/>
        <dbReference type="EC" id="2.5.1.3"/>
    </reaction>
</comment>
<comment type="catalytic activity">
    <reaction evidence="7 9 10">
        <text>2-(2-carboxy-4-methylthiazol-5-yl)ethyl phosphate + 4-amino-2-methyl-5-(diphosphooxymethyl)pyrimidine + 2 H(+) = thiamine phosphate + CO2 + diphosphate</text>
        <dbReference type="Rhea" id="RHEA:47848"/>
        <dbReference type="ChEBI" id="CHEBI:15378"/>
        <dbReference type="ChEBI" id="CHEBI:16526"/>
        <dbReference type="ChEBI" id="CHEBI:33019"/>
        <dbReference type="ChEBI" id="CHEBI:37575"/>
        <dbReference type="ChEBI" id="CHEBI:57841"/>
        <dbReference type="ChEBI" id="CHEBI:62890"/>
        <dbReference type="EC" id="2.5.1.3"/>
    </reaction>
</comment>
<dbReference type="CDD" id="cd00564">
    <property type="entry name" value="TMP_TenI"/>
    <property type="match status" value="1"/>
</dbReference>
<reference evidence="13 14" key="1">
    <citation type="submission" date="2012-06" db="EMBL/GenBank/DDBJ databases">
        <title>Complete genome of Terriglobus roseus DSM 18391.</title>
        <authorList>
            <consortium name="US DOE Joint Genome Institute (JGI-PGF)"/>
            <person name="Lucas S."/>
            <person name="Copeland A."/>
            <person name="Lapidus A."/>
            <person name="Glavina del Rio T."/>
            <person name="Dalin E."/>
            <person name="Tice H."/>
            <person name="Bruce D."/>
            <person name="Goodwin L."/>
            <person name="Pitluck S."/>
            <person name="Peters L."/>
            <person name="Mikhailova N."/>
            <person name="Munk A.C.C."/>
            <person name="Kyrpides N."/>
            <person name="Mavromatis K."/>
            <person name="Ivanova N."/>
            <person name="Brettin T."/>
            <person name="Detter J.C."/>
            <person name="Han C."/>
            <person name="Larimer F."/>
            <person name="Land M."/>
            <person name="Hauser L."/>
            <person name="Markowitz V."/>
            <person name="Cheng J.-F."/>
            <person name="Hugenholtz P."/>
            <person name="Woyke T."/>
            <person name="Wu D."/>
            <person name="Brambilla E."/>
            <person name="Klenk H.-P."/>
            <person name="Eisen J.A."/>
        </authorList>
    </citation>
    <scope>NUCLEOTIDE SEQUENCE [LARGE SCALE GENOMIC DNA]</scope>
    <source>
        <strain evidence="14">DSM 18391 / NRRL B-41598 / KBS 63</strain>
    </source>
</reference>
<dbReference type="eggNOG" id="COG0352">
    <property type="taxonomic scope" value="Bacteria"/>
</dbReference>
<feature type="binding site" evidence="9">
    <location>
        <begin position="154"/>
        <end position="156"/>
    </location>
    <ligand>
        <name>2-[(2R,5Z)-2-carboxy-4-methylthiazol-5(2H)-ylidene]ethyl phosphate</name>
        <dbReference type="ChEBI" id="CHEBI:62899"/>
    </ligand>
</feature>
<evidence type="ECO:0000256" key="5">
    <source>
        <dbReference type="ARBA" id="ARBA00022977"/>
    </source>
</evidence>
<evidence type="ECO:0000256" key="1">
    <source>
        <dbReference type="ARBA" id="ARBA00005165"/>
    </source>
</evidence>
<dbReference type="EC" id="2.5.1.3" evidence="9"/>
<organism evidence="13 14">
    <name type="scientific">Terriglobus roseus (strain DSM 18391 / NRRL B-41598 / KBS 63)</name>
    <dbReference type="NCBI Taxonomy" id="926566"/>
    <lineage>
        <taxon>Bacteria</taxon>
        <taxon>Pseudomonadati</taxon>
        <taxon>Acidobacteriota</taxon>
        <taxon>Terriglobia</taxon>
        <taxon>Terriglobales</taxon>
        <taxon>Acidobacteriaceae</taxon>
        <taxon>Terriglobus</taxon>
    </lineage>
</organism>
<dbReference type="InterPro" id="IPR013785">
    <property type="entry name" value="Aldolase_TIM"/>
</dbReference>
<dbReference type="GO" id="GO:0009229">
    <property type="term" value="P:thiamine diphosphate biosynthetic process"/>
    <property type="evidence" value="ECO:0007669"/>
    <property type="project" value="UniProtKB-UniRule"/>
</dbReference>
<dbReference type="GO" id="GO:0004789">
    <property type="term" value="F:thiamine-phosphate diphosphorylase activity"/>
    <property type="evidence" value="ECO:0007669"/>
    <property type="project" value="UniProtKB-UniRule"/>
</dbReference>
<dbReference type="InterPro" id="IPR034291">
    <property type="entry name" value="TMP_synthase"/>
</dbReference>
<evidence type="ECO:0000313" key="14">
    <source>
        <dbReference type="Proteomes" id="UP000006056"/>
    </source>
</evidence>
<dbReference type="GO" id="GO:0005737">
    <property type="term" value="C:cytoplasm"/>
    <property type="evidence" value="ECO:0007669"/>
    <property type="project" value="TreeGrafter"/>
</dbReference>
<dbReference type="Proteomes" id="UP000006056">
    <property type="component" value="Chromosome"/>
</dbReference>
<comment type="catalytic activity">
    <reaction evidence="6 9 10">
        <text>4-methyl-5-(2-phosphooxyethyl)-thiazole + 4-amino-2-methyl-5-(diphosphooxymethyl)pyrimidine + H(+) = thiamine phosphate + diphosphate</text>
        <dbReference type="Rhea" id="RHEA:22328"/>
        <dbReference type="ChEBI" id="CHEBI:15378"/>
        <dbReference type="ChEBI" id="CHEBI:33019"/>
        <dbReference type="ChEBI" id="CHEBI:37575"/>
        <dbReference type="ChEBI" id="CHEBI:57841"/>
        <dbReference type="ChEBI" id="CHEBI:58296"/>
        <dbReference type="EC" id="2.5.1.3"/>
    </reaction>
</comment>
<dbReference type="Pfam" id="PF02581">
    <property type="entry name" value="TMP-TENI"/>
    <property type="match status" value="1"/>
</dbReference>
<feature type="binding site" evidence="9">
    <location>
        <position position="128"/>
    </location>
    <ligand>
        <name>4-amino-2-methyl-5-(diphosphooxymethyl)pyrimidine</name>
        <dbReference type="ChEBI" id="CHEBI:57841"/>
    </ligand>
</feature>
<evidence type="ECO:0000256" key="11">
    <source>
        <dbReference type="RuleBase" id="RU004253"/>
    </source>
</evidence>
<feature type="binding site" evidence="9">
    <location>
        <begin position="57"/>
        <end position="61"/>
    </location>
    <ligand>
        <name>4-amino-2-methyl-5-(diphosphooxymethyl)pyrimidine</name>
        <dbReference type="ChEBI" id="CHEBI:57841"/>
    </ligand>
</feature>
<dbReference type="STRING" id="926566.Terro_1742"/>
<evidence type="ECO:0000313" key="13">
    <source>
        <dbReference type="EMBL" id="AFL88044.1"/>
    </source>
</evidence>
<evidence type="ECO:0000256" key="8">
    <source>
        <dbReference type="ARBA" id="ARBA00047883"/>
    </source>
</evidence>
<comment type="function">
    <text evidence="9">Condenses 4-methyl-5-(beta-hydroxyethyl)thiazole monophosphate (THZ-P) and 2-methyl-4-amino-5-hydroxymethyl pyrimidine pyrophosphate (HMP-PP) to form thiamine monophosphate (TMP).</text>
</comment>
<evidence type="ECO:0000256" key="9">
    <source>
        <dbReference type="HAMAP-Rule" id="MF_00097"/>
    </source>
</evidence>
<feature type="binding site" evidence="9">
    <location>
        <position position="90"/>
    </location>
    <ligand>
        <name>Mg(2+)</name>
        <dbReference type="ChEBI" id="CHEBI:18420"/>
    </ligand>
</feature>
<feature type="binding site" evidence="9">
    <location>
        <position position="89"/>
    </location>
    <ligand>
        <name>4-amino-2-methyl-5-(diphosphooxymethyl)pyrimidine</name>
        <dbReference type="ChEBI" id="CHEBI:57841"/>
    </ligand>
</feature>
<gene>
    <name evidence="9" type="primary">thiE</name>
    <name evidence="13" type="ordered locus">Terro_1742</name>
</gene>
<evidence type="ECO:0000256" key="7">
    <source>
        <dbReference type="ARBA" id="ARBA00047851"/>
    </source>
</evidence>
<dbReference type="OrthoDB" id="9812206at2"/>
<feature type="binding site" evidence="9">
    <location>
        <position position="109"/>
    </location>
    <ligand>
        <name>Mg(2+)</name>
        <dbReference type="ChEBI" id="CHEBI:18420"/>
    </ligand>
</feature>
<keyword evidence="4 9" id="KW-0460">Magnesium</keyword>
<feature type="domain" description="Thiamine phosphate synthase/TenI" evidence="12">
    <location>
        <begin position="25"/>
        <end position="208"/>
    </location>
</feature>
<dbReference type="Gene3D" id="3.20.20.70">
    <property type="entry name" value="Aldolase class I"/>
    <property type="match status" value="1"/>
</dbReference>
<dbReference type="EMBL" id="CP003379">
    <property type="protein sequence ID" value="AFL88044.1"/>
    <property type="molecule type" value="Genomic_DNA"/>
</dbReference>
<dbReference type="HOGENOM" id="CLU_018272_3_2_0"/>
<dbReference type="SUPFAM" id="SSF51391">
    <property type="entry name" value="Thiamin phosphate synthase"/>
    <property type="match status" value="1"/>
</dbReference>
<evidence type="ECO:0000256" key="2">
    <source>
        <dbReference type="ARBA" id="ARBA00022679"/>
    </source>
</evidence>
<comment type="pathway">
    <text evidence="1 9 11">Cofactor biosynthesis; thiamine diphosphate biosynthesis; thiamine phosphate from 4-amino-2-methyl-5-diphosphomethylpyrimidine and 4-methyl-5-(2-phosphoethyl)-thiazole: step 1/1.</text>
</comment>
<comment type="similarity">
    <text evidence="9 10">Belongs to the thiamine-phosphate synthase family.</text>
</comment>
<comment type="cofactor">
    <cofactor evidence="9">
        <name>Mg(2+)</name>
        <dbReference type="ChEBI" id="CHEBI:18420"/>
    </cofactor>
    <text evidence="9">Binds 1 Mg(2+) ion per subunit.</text>
</comment>
<evidence type="ECO:0000256" key="4">
    <source>
        <dbReference type="ARBA" id="ARBA00022842"/>
    </source>
</evidence>
<dbReference type="UniPathway" id="UPA00060">
    <property type="reaction ID" value="UER00141"/>
</dbReference>
<dbReference type="KEGG" id="trs:Terro_1742"/>
<dbReference type="HAMAP" id="MF_00097">
    <property type="entry name" value="TMP_synthase"/>
    <property type="match status" value="1"/>
</dbReference>
<sequence length="229" mass="24213">MSRLAFNFSDNFQRRIASGDASLRLYAILDAESCARRGLSLLAVAEAWRNAGIRLVQYRDKQGTDDAVLANALAIRGIFEGSGAILILNDRVPLFAASGFQGVHVGQTDAGVTTTREMIGREAILGTSTHTPVQVTEADKTDVSYIAVGPVYGTQTKLDASPVVGLEGVRTARALTRKPVVAIGGITAETVRLVHDNGADSVAVISALLPTSGETLDRPAKTLLRLLTV</sequence>
<dbReference type="RefSeq" id="WP_014785613.1">
    <property type="nucleotide sequence ID" value="NC_018014.1"/>
</dbReference>
<dbReference type="InterPro" id="IPR022998">
    <property type="entry name" value="ThiamineP_synth_TenI"/>
</dbReference>
<dbReference type="InterPro" id="IPR036206">
    <property type="entry name" value="ThiamineP_synth_sf"/>
</dbReference>
<dbReference type="NCBIfam" id="TIGR00693">
    <property type="entry name" value="thiE"/>
    <property type="match status" value="1"/>
</dbReference>
<feature type="binding site" evidence="9">
    <location>
        <position position="185"/>
    </location>
    <ligand>
        <name>2-[(2R,5Z)-2-carboxy-4-methylthiazol-5(2H)-ylidene]ethyl phosphate</name>
        <dbReference type="ChEBI" id="CHEBI:62899"/>
    </ligand>
</feature>
<accession>I3ZFM6</accession>
<dbReference type="GO" id="GO:0009228">
    <property type="term" value="P:thiamine biosynthetic process"/>
    <property type="evidence" value="ECO:0007669"/>
    <property type="project" value="UniProtKB-KW"/>
</dbReference>
<keyword evidence="5 9" id="KW-0784">Thiamine biosynthesis</keyword>
<evidence type="ECO:0000256" key="10">
    <source>
        <dbReference type="RuleBase" id="RU003826"/>
    </source>
</evidence>
<feature type="binding site" evidence="9">
    <location>
        <position position="157"/>
    </location>
    <ligand>
        <name>4-amino-2-methyl-5-(diphosphooxymethyl)pyrimidine</name>
        <dbReference type="ChEBI" id="CHEBI:57841"/>
    </ligand>
</feature>
<dbReference type="AlphaFoldDB" id="I3ZFM6"/>
<dbReference type="PATRIC" id="fig|926566.3.peg.1722"/>
<evidence type="ECO:0000259" key="12">
    <source>
        <dbReference type="Pfam" id="PF02581"/>
    </source>
</evidence>
<keyword evidence="2 9" id="KW-0808">Transferase</keyword>
<dbReference type="PANTHER" id="PTHR20857">
    <property type="entry name" value="THIAMINE-PHOSPHATE PYROPHOSPHORYLASE"/>
    <property type="match status" value="1"/>
</dbReference>
<dbReference type="GO" id="GO:0000287">
    <property type="term" value="F:magnesium ion binding"/>
    <property type="evidence" value="ECO:0007669"/>
    <property type="project" value="UniProtKB-UniRule"/>
</dbReference>